<keyword evidence="4" id="KW-0949">S-adenosyl-L-methionine</keyword>
<evidence type="ECO:0000256" key="2">
    <source>
        <dbReference type="ARBA" id="ARBA00022603"/>
    </source>
</evidence>
<sequence>MSTLQTQSIERLNLYKGVLDDFLSRLDCLEQGTLEIETNGHLFILNGKVPGNTARINIRSFTAFIKRLYTKGDLGFAESYMAEEWDTPDLTTLLVLLGENRHRFTRLRRASRLSNLANRIHHWSNRNTRQGSSRNIEAHYDLGNEFYRLWLDTGMTYSCGLFHSEQDTLEQAQQHKYQRILDLIQPKVGASVLEIGCGWGGFAEMAAANQIKVDGVSLSPAQLEWANRRIQRQGLAESVELKLTDYRDLSGQYDHVVSIEMFEAVGEAYWDEYFGKLSTLLKTNGTAALQVITISEEAYTSYRKKPDFIQRYIFPGGMLPAVSRLKSLAEKHRFELVEDDSFGLDYAKTLEKWQLNFNQAKDKVFAQGFDPQFIRMWQYYLSYCEAGFLIKRLNLHQILLRKLL</sequence>
<dbReference type="SUPFAM" id="SSF53335">
    <property type="entry name" value="S-adenosyl-L-methionine-dependent methyltransferases"/>
    <property type="match status" value="1"/>
</dbReference>
<accession>A0A1E2US31</accession>
<evidence type="ECO:0000256" key="3">
    <source>
        <dbReference type="ARBA" id="ARBA00022679"/>
    </source>
</evidence>
<dbReference type="Gene3D" id="3.40.50.150">
    <property type="entry name" value="Vaccinia Virus protein VP39"/>
    <property type="match status" value="1"/>
</dbReference>
<dbReference type="PANTHER" id="PTHR43667">
    <property type="entry name" value="CYCLOPROPANE-FATTY-ACYL-PHOSPHOLIPID SYNTHASE"/>
    <property type="match status" value="1"/>
</dbReference>
<evidence type="ECO:0000313" key="7">
    <source>
        <dbReference type="EMBL" id="ODB97355.1"/>
    </source>
</evidence>
<protein>
    <recommendedName>
        <fullName evidence="9">Cyclopropane-fatty-acyl-phospholipid synthase</fullName>
    </recommendedName>
</protein>
<dbReference type="GO" id="GO:0032259">
    <property type="term" value="P:methylation"/>
    <property type="evidence" value="ECO:0007669"/>
    <property type="project" value="UniProtKB-KW"/>
</dbReference>
<dbReference type="PANTHER" id="PTHR43667:SF2">
    <property type="entry name" value="FATTY ACID C-METHYL TRANSFERASE"/>
    <property type="match status" value="1"/>
</dbReference>
<organism evidence="7 8">
    <name type="scientific">Candidatus Thiodiazotropha endoloripes</name>
    <dbReference type="NCBI Taxonomy" id="1818881"/>
    <lineage>
        <taxon>Bacteria</taxon>
        <taxon>Pseudomonadati</taxon>
        <taxon>Pseudomonadota</taxon>
        <taxon>Gammaproteobacteria</taxon>
        <taxon>Chromatiales</taxon>
        <taxon>Sedimenticolaceae</taxon>
        <taxon>Candidatus Thiodiazotropha</taxon>
    </lineage>
</organism>
<keyword evidence="3" id="KW-0808">Transferase</keyword>
<feature type="active site" evidence="6">
    <location>
        <position position="384"/>
    </location>
</feature>
<dbReference type="InterPro" id="IPR050723">
    <property type="entry name" value="CFA/CMAS"/>
</dbReference>
<evidence type="ECO:0000313" key="8">
    <source>
        <dbReference type="Proteomes" id="UP000094849"/>
    </source>
</evidence>
<dbReference type="RefSeq" id="WP_069019890.1">
    <property type="nucleotide sequence ID" value="NZ_LVJY01000005.1"/>
</dbReference>
<dbReference type="PIRSF" id="PIRSF003085">
    <property type="entry name" value="CMAS"/>
    <property type="match status" value="1"/>
</dbReference>
<dbReference type="GO" id="GO:0008610">
    <property type="term" value="P:lipid biosynthetic process"/>
    <property type="evidence" value="ECO:0007669"/>
    <property type="project" value="InterPro"/>
</dbReference>
<keyword evidence="8" id="KW-1185">Reference proteome</keyword>
<dbReference type="GO" id="GO:0008168">
    <property type="term" value="F:methyltransferase activity"/>
    <property type="evidence" value="ECO:0007669"/>
    <property type="project" value="UniProtKB-KW"/>
</dbReference>
<dbReference type="OrthoDB" id="9782855at2"/>
<comment type="caution">
    <text evidence="7">The sequence shown here is derived from an EMBL/GenBank/DDBJ whole genome shotgun (WGS) entry which is preliminary data.</text>
</comment>
<evidence type="ECO:0000256" key="1">
    <source>
        <dbReference type="ARBA" id="ARBA00010815"/>
    </source>
</evidence>
<dbReference type="EMBL" id="LVJZ01000003">
    <property type="protein sequence ID" value="ODB97355.1"/>
    <property type="molecule type" value="Genomic_DNA"/>
</dbReference>
<gene>
    <name evidence="7" type="ORF">A3196_11640</name>
</gene>
<evidence type="ECO:0000256" key="6">
    <source>
        <dbReference type="PIRSR" id="PIRSR003085-1"/>
    </source>
</evidence>
<dbReference type="InterPro" id="IPR003333">
    <property type="entry name" value="CMAS"/>
</dbReference>
<evidence type="ECO:0008006" key="9">
    <source>
        <dbReference type="Google" id="ProtNLM"/>
    </source>
</evidence>
<dbReference type="CDD" id="cd02440">
    <property type="entry name" value="AdoMet_MTases"/>
    <property type="match status" value="1"/>
</dbReference>
<keyword evidence="2" id="KW-0489">Methyltransferase</keyword>
<evidence type="ECO:0000256" key="4">
    <source>
        <dbReference type="ARBA" id="ARBA00022691"/>
    </source>
</evidence>
<dbReference type="Pfam" id="PF02353">
    <property type="entry name" value="CMAS"/>
    <property type="match status" value="1"/>
</dbReference>
<comment type="similarity">
    <text evidence="1">Belongs to the CFA/CMAS family.</text>
</comment>
<keyword evidence="5" id="KW-0443">Lipid metabolism</keyword>
<name>A0A1E2US31_9GAMM</name>
<dbReference type="InterPro" id="IPR029063">
    <property type="entry name" value="SAM-dependent_MTases_sf"/>
</dbReference>
<dbReference type="STRING" id="1818881.A3196_11640"/>
<evidence type="ECO:0000256" key="5">
    <source>
        <dbReference type="ARBA" id="ARBA00023098"/>
    </source>
</evidence>
<proteinExistence type="inferred from homology"/>
<dbReference type="AlphaFoldDB" id="A0A1E2US31"/>
<reference evidence="7 8" key="1">
    <citation type="submission" date="2016-03" db="EMBL/GenBank/DDBJ databases">
        <title>Chemosynthetic sulphur-oxidizing symbionts of marine invertebrate animals are capable of nitrogen fixation.</title>
        <authorList>
            <person name="Petersen J.M."/>
            <person name="Kemper A."/>
            <person name="Gruber-Vodicka H."/>
            <person name="Cardini U."/>
            <person name="Geest Mvander."/>
            <person name="Kleiner M."/>
            <person name="Bulgheresi S."/>
            <person name="Fussmann M."/>
            <person name="Herbold C."/>
            <person name="Seah B.K.B."/>
            <person name="Antony C.Paul."/>
            <person name="Liu D."/>
            <person name="Belitz A."/>
            <person name="Weber M."/>
        </authorList>
    </citation>
    <scope>NUCLEOTIDE SEQUENCE [LARGE SCALE GENOMIC DNA]</scope>
    <source>
        <strain evidence="7">G_D</strain>
    </source>
</reference>
<dbReference type="Proteomes" id="UP000094849">
    <property type="component" value="Unassembled WGS sequence"/>
</dbReference>